<dbReference type="Proteomes" id="UP000187209">
    <property type="component" value="Unassembled WGS sequence"/>
</dbReference>
<evidence type="ECO:0000313" key="2">
    <source>
        <dbReference type="EMBL" id="OMJ90079.1"/>
    </source>
</evidence>
<dbReference type="OrthoDB" id="325714at2759"/>
<evidence type="ECO:0000256" key="1">
    <source>
        <dbReference type="SAM" id="MobiDB-lite"/>
    </source>
</evidence>
<reference evidence="2 3" key="1">
    <citation type="submission" date="2016-11" db="EMBL/GenBank/DDBJ databases">
        <title>The macronuclear genome of Stentor coeruleus: a giant cell with tiny introns.</title>
        <authorList>
            <person name="Slabodnick M."/>
            <person name="Ruby J.G."/>
            <person name="Reiff S.B."/>
            <person name="Swart E.C."/>
            <person name="Gosai S."/>
            <person name="Prabakaran S."/>
            <person name="Witkowska E."/>
            <person name="Larue G.E."/>
            <person name="Fisher S."/>
            <person name="Freeman R.M."/>
            <person name="Gunawardena J."/>
            <person name="Chu W."/>
            <person name="Stover N.A."/>
            <person name="Gregory B.D."/>
            <person name="Nowacki M."/>
            <person name="Derisi J."/>
            <person name="Roy S.W."/>
            <person name="Marshall W.F."/>
            <person name="Sood P."/>
        </authorList>
    </citation>
    <scope>NUCLEOTIDE SEQUENCE [LARGE SCALE GENOMIC DNA]</scope>
    <source>
        <strain evidence="2">WM001</strain>
    </source>
</reference>
<name>A0A1R2CM40_9CILI</name>
<dbReference type="EMBL" id="MPUH01000111">
    <property type="protein sequence ID" value="OMJ90079.1"/>
    <property type="molecule type" value="Genomic_DNA"/>
</dbReference>
<accession>A0A1R2CM40</accession>
<comment type="caution">
    <text evidence="2">The sequence shown here is derived from an EMBL/GenBank/DDBJ whole genome shotgun (WGS) entry which is preliminary data.</text>
</comment>
<organism evidence="2 3">
    <name type="scientific">Stentor coeruleus</name>
    <dbReference type="NCBI Taxonomy" id="5963"/>
    <lineage>
        <taxon>Eukaryota</taxon>
        <taxon>Sar</taxon>
        <taxon>Alveolata</taxon>
        <taxon>Ciliophora</taxon>
        <taxon>Postciliodesmatophora</taxon>
        <taxon>Heterotrichea</taxon>
        <taxon>Heterotrichida</taxon>
        <taxon>Stentoridae</taxon>
        <taxon>Stentor</taxon>
    </lineage>
</organism>
<proteinExistence type="predicted"/>
<dbReference type="AlphaFoldDB" id="A0A1R2CM40"/>
<protein>
    <submittedName>
        <fullName evidence="2">Uncharacterized protein</fullName>
    </submittedName>
</protein>
<keyword evidence="3" id="KW-1185">Reference proteome</keyword>
<evidence type="ECO:0000313" key="3">
    <source>
        <dbReference type="Proteomes" id="UP000187209"/>
    </source>
</evidence>
<gene>
    <name evidence="2" type="ORF">SteCoe_7664</name>
</gene>
<feature type="region of interest" description="Disordered" evidence="1">
    <location>
        <begin position="1"/>
        <end position="22"/>
    </location>
</feature>
<feature type="compositionally biased region" description="Polar residues" evidence="1">
    <location>
        <begin position="1"/>
        <end position="21"/>
    </location>
</feature>
<sequence>MEANDSESTNLTSTEEGNNGRYSKRIRKPFKVYQPEVAHSKPKKHEFNVNCEILKNKGITPSTKNANFAITSNLSAMSIMKKFIKGVGFTNLDCFFVYFCEKKQSKIYLEWIKLKNSDLLTIGKTYKIRLYKAKKMEKKEPAPVIKKSEIKMAESPKKVPNQIIPNGSEMIYQSMQWYYYYSFMMTANYMMNGGFTY</sequence>